<feature type="compositionally biased region" description="Basic and acidic residues" evidence="4">
    <location>
        <begin position="90"/>
        <end position="102"/>
    </location>
</feature>
<comment type="similarity">
    <text evidence="3">Belongs to the bacterial ribosomal protein bS16 family.</text>
</comment>
<name>A0A517NNZ4_9BACT</name>
<dbReference type="GO" id="GO:0005737">
    <property type="term" value="C:cytoplasm"/>
    <property type="evidence" value="ECO:0007669"/>
    <property type="project" value="UniProtKB-ARBA"/>
</dbReference>
<reference evidence="5 6" key="1">
    <citation type="submission" date="2019-02" db="EMBL/GenBank/DDBJ databases">
        <title>Deep-cultivation of Planctomycetes and their phenomic and genomic characterization uncovers novel biology.</title>
        <authorList>
            <person name="Wiegand S."/>
            <person name="Jogler M."/>
            <person name="Boedeker C."/>
            <person name="Pinto D."/>
            <person name="Vollmers J."/>
            <person name="Rivas-Marin E."/>
            <person name="Kohn T."/>
            <person name="Peeters S.H."/>
            <person name="Heuer A."/>
            <person name="Rast P."/>
            <person name="Oberbeckmann S."/>
            <person name="Bunk B."/>
            <person name="Jeske O."/>
            <person name="Meyerdierks A."/>
            <person name="Storesund J.E."/>
            <person name="Kallscheuer N."/>
            <person name="Luecker S."/>
            <person name="Lage O.M."/>
            <person name="Pohl T."/>
            <person name="Merkel B.J."/>
            <person name="Hornburger P."/>
            <person name="Mueller R.-W."/>
            <person name="Bruemmer F."/>
            <person name="Labrenz M."/>
            <person name="Spormann A.M."/>
            <person name="Op den Camp H."/>
            <person name="Overmann J."/>
            <person name="Amann R."/>
            <person name="Jetten M.S.M."/>
            <person name="Mascher T."/>
            <person name="Medema M.H."/>
            <person name="Devos D.P."/>
            <person name="Kaster A.-K."/>
            <person name="Ovreas L."/>
            <person name="Rohde M."/>
            <person name="Galperin M.Y."/>
            <person name="Jogler C."/>
        </authorList>
    </citation>
    <scope>NUCLEOTIDE SEQUENCE [LARGE SCALE GENOMIC DNA]</scope>
    <source>
        <strain evidence="5 6">K23_9</strain>
    </source>
</reference>
<gene>
    <name evidence="3 5" type="primary">rpsP</name>
    <name evidence="5" type="ORF">K239x_07970</name>
</gene>
<dbReference type="InterPro" id="IPR000307">
    <property type="entry name" value="Ribosomal_bS16"/>
</dbReference>
<evidence type="ECO:0000256" key="4">
    <source>
        <dbReference type="SAM" id="MobiDB-lite"/>
    </source>
</evidence>
<dbReference type="PANTHER" id="PTHR12919">
    <property type="entry name" value="30S RIBOSOMAL PROTEIN S16"/>
    <property type="match status" value="1"/>
</dbReference>
<sequence length="150" mass="16632">MAVRIRMKKMGRTHRPFYRVCVMDQRSPRDGRVIEELGFYDTSVPETDARVRLKGERVDYWLGVGAQPSEKIAVLIKKYGTNGTHLEAQKEALERLSKRKEYTPAPAAPKPKKKEEPKAEEAPAAEEAAAEEAAPAAEGEAAPEAEAAKE</sequence>
<feature type="region of interest" description="Disordered" evidence="4">
    <location>
        <begin position="90"/>
        <end position="150"/>
    </location>
</feature>
<keyword evidence="2 3" id="KW-0687">Ribonucleoprotein</keyword>
<dbReference type="OrthoDB" id="9807878at2"/>
<keyword evidence="1 3" id="KW-0689">Ribosomal protein</keyword>
<dbReference type="GO" id="GO:0003735">
    <property type="term" value="F:structural constituent of ribosome"/>
    <property type="evidence" value="ECO:0007669"/>
    <property type="project" value="InterPro"/>
</dbReference>
<dbReference type="AlphaFoldDB" id="A0A517NNZ4"/>
<protein>
    <recommendedName>
        <fullName evidence="3">Small ribosomal subunit protein bS16</fullName>
    </recommendedName>
</protein>
<keyword evidence="6" id="KW-1185">Reference proteome</keyword>
<dbReference type="NCBIfam" id="TIGR00002">
    <property type="entry name" value="S16"/>
    <property type="match status" value="1"/>
</dbReference>
<dbReference type="GO" id="GO:0006412">
    <property type="term" value="P:translation"/>
    <property type="evidence" value="ECO:0007669"/>
    <property type="project" value="UniProtKB-UniRule"/>
</dbReference>
<dbReference type="Gene3D" id="3.30.1320.10">
    <property type="match status" value="1"/>
</dbReference>
<evidence type="ECO:0000256" key="2">
    <source>
        <dbReference type="ARBA" id="ARBA00023274"/>
    </source>
</evidence>
<dbReference type="GO" id="GO:0015935">
    <property type="term" value="C:small ribosomal subunit"/>
    <property type="evidence" value="ECO:0007669"/>
    <property type="project" value="TreeGrafter"/>
</dbReference>
<accession>A0A517NNZ4</accession>
<dbReference type="SUPFAM" id="SSF54565">
    <property type="entry name" value="Ribosomal protein S16"/>
    <property type="match status" value="1"/>
</dbReference>
<dbReference type="Pfam" id="PF00886">
    <property type="entry name" value="Ribosomal_S16"/>
    <property type="match status" value="1"/>
</dbReference>
<organism evidence="5 6">
    <name type="scientific">Stieleria marina</name>
    <dbReference type="NCBI Taxonomy" id="1930275"/>
    <lineage>
        <taxon>Bacteria</taxon>
        <taxon>Pseudomonadati</taxon>
        <taxon>Planctomycetota</taxon>
        <taxon>Planctomycetia</taxon>
        <taxon>Pirellulales</taxon>
        <taxon>Pirellulaceae</taxon>
        <taxon>Stieleria</taxon>
    </lineage>
</organism>
<evidence type="ECO:0000256" key="3">
    <source>
        <dbReference type="HAMAP-Rule" id="MF_00385"/>
    </source>
</evidence>
<evidence type="ECO:0000313" key="6">
    <source>
        <dbReference type="Proteomes" id="UP000319817"/>
    </source>
</evidence>
<dbReference type="EMBL" id="CP036526">
    <property type="protein sequence ID" value="QDT08855.1"/>
    <property type="molecule type" value="Genomic_DNA"/>
</dbReference>
<dbReference type="PANTHER" id="PTHR12919:SF20">
    <property type="entry name" value="SMALL RIBOSOMAL SUBUNIT PROTEIN BS16M"/>
    <property type="match status" value="1"/>
</dbReference>
<feature type="compositionally biased region" description="Low complexity" evidence="4">
    <location>
        <begin position="125"/>
        <end position="150"/>
    </location>
</feature>
<evidence type="ECO:0000313" key="5">
    <source>
        <dbReference type="EMBL" id="QDT08855.1"/>
    </source>
</evidence>
<dbReference type="InterPro" id="IPR023803">
    <property type="entry name" value="Ribosomal_bS16_dom_sf"/>
</dbReference>
<dbReference type="Proteomes" id="UP000319817">
    <property type="component" value="Chromosome"/>
</dbReference>
<evidence type="ECO:0000256" key="1">
    <source>
        <dbReference type="ARBA" id="ARBA00022980"/>
    </source>
</evidence>
<dbReference type="HAMAP" id="MF_00385">
    <property type="entry name" value="Ribosomal_bS16"/>
    <property type="match status" value="1"/>
</dbReference>
<proteinExistence type="inferred from homology"/>